<dbReference type="SUPFAM" id="SSF51556">
    <property type="entry name" value="Metallo-dependent hydrolases"/>
    <property type="match status" value="1"/>
</dbReference>
<dbReference type="PANTHER" id="PTHR43137">
    <property type="entry name" value="DIHYDROOROTASE"/>
    <property type="match status" value="1"/>
</dbReference>
<keyword evidence="7" id="KW-0665">Pyrimidine biosynthesis</keyword>
<name>A0A8H7VNV7_9FUNG</name>
<dbReference type="NCBIfam" id="TIGR00856">
    <property type="entry name" value="pyrC_dimer"/>
    <property type="match status" value="1"/>
</dbReference>
<gene>
    <name evidence="9" type="ORF">INT45_002255</name>
</gene>
<keyword evidence="4" id="KW-0479">Metal-binding</keyword>
<dbReference type="PIRSF" id="PIRSF001237">
    <property type="entry name" value="DHOdimr"/>
    <property type="match status" value="1"/>
</dbReference>
<dbReference type="PANTHER" id="PTHR43137:SF1">
    <property type="entry name" value="DIHYDROOROTASE"/>
    <property type="match status" value="1"/>
</dbReference>
<evidence type="ECO:0000259" key="8">
    <source>
        <dbReference type="Pfam" id="PF04909"/>
    </source>
</evidence>
<organism evidence="9 10">
    <name type="scientific">Circinella minor</name>
    <dbReference type="NCBI Taxonomy" id="1195481"/>
    <lineage>
        <taxon>Eukaryota</taxon>
        <taxon>Fungi</taxon>
        <taxon>Fungi incertae sedis</taxon>
        <taxon>Mucoromycota</taxon>
        <taxon>Mucoromycotina</taxon>
        <taxon>Mucoromycetes</taxon>
        <taxon>Mucorales</taxon>
        <taxon>Lichtheimiaceae</taxon>
        <taxon>Circinella</taxon>
    </lineage>
</organism>
<dbReference type="Proteomes" id="UP000646827">
    <property type="component" value="Unassembled WGS sequence"/>
</dbReference>
<dbReference type="PROSITE" id="PS00483">
    <property type="entry name" value="DIHYDROOROTASE_2"/>
    <property type="match status" value="1"/>
</dbReference>
<evidence type="ECO:0000256" key="2">
    <source>
        <dbReference type="ARBA" id="ARBA00005631"/>
    </source>
</evidence>
<dbReference type="EC" id="3.5.2.3" evidence="3"/>
<evidence type="ECO:0000256" key="5">
    <source>
        <dbReference type="ARBA" id="ARBA00022801"/>
    </source>
</evidence>
<dbReference type="GO" id="GO:0046872">
    <property type="term" value="F:metal ion binding"/>
    <property type="evidence" value="ECO:0007669"/>
    <property type="project" value="UniProtKB-KW"/>
</dbReference>
<dbReference type="Pfam" id="PF04909">
    <property type="entry name" value="Amidohydro_2"/>
    <property type="match status" value="1"/>
</dbReference>
<comment type="caution">
    <text evidence="9">The sequence shown here is derived from an EMBL/GenBank/DDBJ whole genome shotgun (WGS) entry which is preliminary data.</text>
</comment>
<evidence type="ECO:0000256" key="6">
    <source>
        <dbReference type="ARBA" id="ARBA00022833"/>
    </source>
</evidence>
<evidence type="ECO:0000313" key="10">
    <source>
        <dbReference type="Proteomes" id="UP000646827"/>
    </source>
</evidence>
<proteinExistence type="inferred from homology"/>
<protein>
    <recommendedName>
        <fullName evidence="3">dihydroorotase</fullName>
        <ecNumber evidence="3">3.5.2.3</ecNumber>
    </recommendedName>
</protein>
<dbReference type="GO" id="GO:0004151">
    <property type="term" value="F:dihydroorotase activity"/>
    <property type="evidence" value="ECO:0007669"/>
    <property type="project" value="UniProtKB-EC"/>
</dbReference>
<dbReference type="InterPro" id="IPR004721">
    <property type="entry name" value="DHOdimr"/>
</dbReference>
<keyword evidence="6" id="KW-0862">Zinc</keyword>
<dbReference type="GO" id="GO:0006207">
    <property type="term" value="P:'de novo' pyrimidine nucleobase biosynthetic process"/>
    <property type="evidence" value="ECO:0007669"/>
    <property type="project" value="TreeGrafter"/>
</dbReference>
<dbReference type="PROSITE" id="PS00482">
    <property type="entry name" value="DIHYDROOROTASE_1"/>
    <property type="match status" value="1"/>
</dbReference>
<evidence type="ECO:0000256" key="1">
    <source>
        <dbReference type="ARBA" id="ARBA00004880"/>
    </source>
</evidence>
<dbReference type="InterPro" id="IPR032466">
    <property type="entry name" value="Metal_Hydrolase"/>
</dbReference>
<accession>A0A8H7VNV7</accession>
<feature type="domain" description="Amidohydrolase-related" evidence="8">
    <location>
        <begin position="74"/>
        <end position="175"/>
    </location>
</feature>
<dbReference type="UniPathway" id="UPA00070">
    <property type="reaction ID" value="UER00117"/>
</dbReference>
<evidence type="ECO:0000256" key="3">
    <source>
        <dbReference type="ARBA" id="ARBA00012860"/>
    </source>
</evidence>
<evidence type="ECO:0000256" key="7">
    <source>
        <dbReference type="ARBA" id="ARBA00022975"/>
    </source>
</evidence>
<sequence>MSTSITLPSAHDFHLHVRQGEMMEMVTPKIVEGGVSVAYIMPNTVPPIKTTEQALEYKSQLEALAPQVTFYMTLYLSPELTVEEIRKAAAAGVAGVKSYPRGVTTNSDSGIESYEIYYPIFQAMEEVGMVLNLHGEIPSDPTNDICVMNAEERFLPQLEKIHHAFPKLKIVLEHATTKAAVETVKRCGDTVGCSITVHHLQLIVDDWAGQPHHFCKPVAKYPHDREALREVVSSGHPRFFLGTDSAPHPRHTKETSKANAGVFTTPMVLPYLAKIFEEFGHLDKLENFACQFGHKFYGLGPREGFVDNGVTLVKEDNVVVPERYPVSATNESAGVVVPFLTGKNIGWKITKNFV</sequence>
<dbReference type="InterPro" id="IPR002195">
    <property type="entry name" value="Dihydroorotase_CS"/>
</dbReference>
<reference evidence="9 10" key="1">
    <citation type="submission" date="2020-12" db="EMBL/GenBank/DDBJ databases">
        <title>Metabolic potential, ecology and presence of endohyphal bacteria is reflected in genomic diversity of Mucoromycotina.</title>
        <authorList>
            <person name="Muszewska A."/>
            <person name="Okrasinska A."/>
            <person name="Steczkiewicz K."/>
            <person name="Drgas O."/>
            <person name="Orlowska M."/>
            <person name="Perlinska-Lenart U."/>
            <person name="Aleksandrzak-Piekarczyk T."/>
            <person name="Szatraj K."/>
            <person name="Zielenkiewicz U."/>
            <person name="Pilsyk S."/>
            <person name="Malc E."/>
            <person name="Mieczkowski P."/>
            <person name="Kruszewska J.S."/>
            <person name="Biernat P."/>
            <person name="Pawlowska J."/>
        </authorList>
    </citation>
    <scope>NUCLEOTIDE SEQUENCE [LARGE SCALE GENOMIC DNA]</scope>
    <source>
        <strain evidence="9 10">CBS 142.35</strain>
    </source>
</reference>
<dbReference type="FunFam" id="3.20.20.140:FF:000071">
    <property type="entry name" value="Dihydroorotase, homodimeric type, variant"/>
    <property type="match status" value="1"/>
</dbReference>
<dbReference type="Gene3D" id="3.20.20.140">
    <property type="entry name" value="Metal-dependent hydrolases"/>
    <property type="match status" value="1"/>
</dbReference>
<evidence type="ECO:0000313" key="9">
    <source>
        <dbReference type="EMBL" id="KAG2227570.1"/>
    </source>
</evidence>
<dbReference type="InterPro" id="IPR006680">
    <property type="entry name" value="Amidohydro-rel"/>
</dbReference>
<comment type="pathway">
    <text evidence="1">Pyrimidine metabolism; UMP biosynthesis via de novo pathway; (S)-dihydroorotate from bicarbonate: step 3/3.</text>
</comment>
<dbReference type="GO" id="GO:0044205">
    <property type="term" value="P:'de novo' UMP biosynthetic process"/>
    <property type="evidence" value="ECO:0007669"/>
    <property type="project" value="UniProtKB-UniPathway"/>
</dbReference>
<evidence type="ECO:0000256" key="4">
    <source>
        <dbReference type="ARBA" id="ARBA00022723"/>
    </source>
</evidence>
<keyword evidence="10" id="KW-1185">Reference proteome</keyword>
<comment type="similarity">
    <text evidence="2">Belongs to the metallo-dependent hydrolases superfamily. DHOase family. Class II DHOase subfamily.</text>
</comment>
<dbReference type="HAMAP" id="MF_00219">
    <property type="entry name" value="PyrC_classII"/>
    <property type="match status" value="1"/>
</dbReference>
<dbReference type="OrthoDB" id="1670005at2759"/>
<dbReference type="GO" id="GO:0005737">
    <property type="term" value="C:cytoplasm"/>
    <property type="evidence" value="ECO:0007669"/>
    <property type="project" value="TreeGrafter"/>
</dbReference>
<dbReference type="EMBL" id="JAEPRB010000006">
    <property type="protein sequence ID" value="KAG2227570.1"/>
    <property type="molecule type" value="Genomic_DNA"/>
</dbReference>
<dbReference type="AlphaFoldDB" id="A0A8H7VNV7"/>
<keyword evidence="5" id="KW-0378">Hydrolase</keyword>